<evidence type="ECO:0000313" key="3">
    <source>
        <dbReference type="Proteomes" id="UP000002051"/>
    </source>
</evidence>
<dbReference type="EMBL" id="CM001220">
    <property type="protein sequence ID" value="AES92474.1"/>
    <property type="molecule type" value="Genomic_DNA"/>
</dbReference>
<dbReference type="Proteomes" id="UP000002051">
    <property type="component" value="Chromosome 4"/>
</dbReference>
<evidence type="ECO:0000313" key="1">
    <source>
        <dbReference type="EMBL" id="AES92474.1"/>
    </source>
</evidence>
<gene>
    <name evidence="1" type="ordered locus">MTR_4g130460</name>
</gene>
<sequence>MLNHWKESIEDDVEERGDEYLQHVEPANRWTNDEFSLAETGACVTRADSGKWNGWNMREKMLKG</sequence>
<keyword evidence="3" id="KW-1185">Reference proteome</keyword>
<reference evidence="2" key="3">
    <citation type="submission" date="2015-04" db="UniProtKB">
        <authorList>
            <consortium name="EnsemblPlants"/>
        </authorList>
    </citation>
    <scope>IDENTIFICATION</scope>
    <source>
        <strain evidence="2">cv. Jemalong A17</strain>
    </source>
</reference>
<name>G7JFJ1_MEDTR</name>
<dbReference type="EnsemblPlants" id="AES92474">
    <property type="protein sequence ID" value="AES92474"/>
    <property type="gene ID" value="MTR_4g130460"/>
</dbReference>
<organism evidence="1 3">
    <name type="scientific">Medicago truncatula</name>
    <name type="common">Barrel medic</name>
    <name type="synonym">Medicago tribuloides</name>
    <dbReference type="NCBI Taxonomy" id="3880"/>
    <lineage>
        <taxon>Eukaryota</taxon>
        <taxon>Viridiplantae</taxon>
        <taxon>Streptophyta</taxon>
        <taxon>Embryophyta</taxon>
        <taxon>Tracheophyta</taxon>
        <taxon>Spermatophyta</taxon>
        <taxon>Magnoliopsida</taxon>
        <taxon>eudicotyledons</taxon>
        <taxon>Gunneridae</taxon>
        <taxon>Pentapetalae</taxon>
        <taxon>rosids</taxon>
        <taxon>fabids</taxon>
        <taxon>Fabales</taxon>
        <taxon>Fabaceae</taxon>
        <taxon>Papilionoideae</taxon>
        <taxon>50 kb inversion clade</taxon>
        <taxon>NPAAA clade</taxon>
        <taxon>Hologalegina</taxon>
        <taxon>IRL clade</taxon>
        <taxon>Trifolieae</taxon>
        <taxon>Medicago</taxon>
    </lineage>
</organism>
<reference evidence="1 3" key="1">
    <citation type="journal article" date="2011" name="Nature">
        <title>The Medicago genome provides insight into the evolution of rhizobial symbioses.</title>
        <authorList>
            <person name="Young N.D."/>
            <person name="Debelle F."/>
            <person name="Oldroyd G.E."/>
            <person name="Geurts R."/>
            <person name="Cannon S.B."/>
            <person name="Udvardi M.K."/>
            <person name="Benedito V.A."/>
            <person name="Mayer K.F."/>
            <person name="Gouzy J."/>
            <person name="Schoof H."/>
            <person name="Van de Peer Y."/>
            <person name="Proost S."/>
            <person name="Cook D.R."/>
            <person name="Meyers B.C."/>
            <person name="Spannagl M."/>
            <person name="Cheung F."/>
            <person name="De Mita S."/>
            <person name="Krishnakumar V."/>
            <person name="Gundlach H."/>
            <person name="Zhou S."/>
            <person name="Mudge J."/>
            <person name="Bharti A.K."/>
            <person name="Murray J.D."/>
            <person name="Naoumkina M.A."/>
            <person name="Rosen B."/>
            <person name="Silverstein K.A."/>
            <person name="Tang H."/>
            <person name="Rombauts S."/>
            <person name="Zhao P.X."/>
            <person name="Zhou P."/>
            <person name="Barbe V."/>
            <person name="Bardou P."/>
            <person name="Bechner M."/>
            <person name="Bellec A."/>
            <person name="Berger A."/>
            <person name="Berges H."/>
            <person name="Bidwell S."/>
            <person name="Bisseling T."/>
            <person name="Choisne N."/>
            <person name="Couloux A."/>
            <person name="Denny R."/>
            <person name="Deshpande S."/>
            <person name="Dai X."/>
            <person name="Doyle J.J."/>
            <person name="Dudez A.M."/>
            <person name="Farmer A.D."/>
            <person name="Fouteau S."/>
            <person name="Franken C."/>
            <person name="Gibelin C."/>
            <person name="Gish J."/>
            <person name="Goldstein S."/>
            <person name="Gonzalez A.J."/>
            <person name="Green P.J."/>
            <person name="Hallab A."/>
            <person name="Hartog M."/>
            <person name="Hua A."/>
            <person name="Humphray S.J."/>
            <person name="Jeong D.H."/>
            <person name="Jing Y."/>
            <person name="Jocker A."/>
            <person name="Kenton S.M."/>
            <person name="Kim D.J."/>
            <person name="Klee K."/>
            <person name="Lai H."/>
            <person name="Lang C."/>
            <person name="Lin S."/>
            <person name="Macmil S.L."/>
            <person name="Magdelenat G."/>
            <person name="Matthews L."/>
            <person name="McCorrison J."/>
            <person name="Monaghan E.L."/>
            <person name="Mun J.H."/>
            <person name="Najar F.Z."/>
            <person name="Nicholson C."/>
            <person name="Noirot C."/>
            <person name="O'Bleness M."/>
            <person name="Paule C.R."/>
            <person name="Poulain J."/>
            <person name="Prion F."/>
            <person name="Qin B."/>
            <person name="Qu C."/>
            <person name="Retzel E.F."/>
            <person name="Riddle C."/>
            <person name="Sallet E."/>
            <person name="Samain S."/>
            <person name="Samson N."/>
            <person name="Sanders I."/>
            <person name="Saurat O."/>
            <person name="Scarpelli C."/>
            <person name="Schiex T."/>
            <person name="Segurens B."/>
            <person name="Severin A.J."/>
            <person name="Sherrier D.J."/>
            <person name="Shi R."/>
            <person name="Sims S."/>
            <person name="Singer S.R."/>
            <person name="Sinharoy S."/>
            <person name="Sterck L."/>
            <person name="Viollet A."/>
            <person name="Wang B.B."/>
            <person name="Wang K."/>
            <person name="Wang M."/>
            <person name="Wang X."/>
            <person name="Warfsmann J."/>
            <person name="Weissenbach J."/>
            <person name="White D.D."/>
            <person name="White J.D."/>
            <person name="Wiley G.B."/>
            <person name="Wincker P."/>
            <person name="Xing Y."/>
            <person name="Yang L."/>
            <person name="Yao Z."/>
            <person name="Ying F."/>
            <person name="Zhai J."/>
            <person name="Zhou L."/>
            <person name="Zuber A."/>
            <person name="Denarie J."/>
            <person name="Dixon R.A."/>
            <person name="May G.D."/>
            <person name="Schwartz D.C."/>
            <person name="Rogers J."/>
            <person name="Quetier F."/>
            <person name="Town C.D."/>
            <person name="Roe B.A."/>
        </authorList>
    </citation>
    <scope>NUCLEOTIDE SEQUENCE [LARGE SCALE GENOMIC DNA]</scope>
    <source>
        <strain evidence="1">A17</strain>
        <strain evidence="2 3">cv. Jemalong A17</strain>
    </source>
</reference>
<proteinExistence type="predicted"/>
<accession>G7JFJ1</accession>
<dbReference type="HOGENOM" id="CLU_2871016_0_0_1"/>
<reference evidence="1 3" key="2">
    <citation type="journal article" date="2014" name="BMC Genomics">
        <title>An improved genome release (version Mt4.0) for the model legume Medicago truncatula.</title>
        <authorList>
            <person name="Tang H."/>
            <person name="Krishnakumar V."/>
            <person name="Bidwell S."/>
            <person name="Rosen B."/>
            <person name="Chan A."/>
            <person name="Zhou S."/>
            <person name="Gentzbittel L."/>
            <person name="Childs K.L."/>
            <person name="Yandell M."/>
            <person name="Gundlach H."/>
            <person name="Mayer K.F."/>
            <person name="Schwartz D.C."/>
            <person name="Town C.D."/>
        </authorList>
    </citation>
    <scope>GENOME REANNOTATION</scope>
    <source>
        <strain evidence="2 3">cv. Jemalong A17</strain>
    </source>
</reference>
<dbReference type="AlphaFoldDB" id="G7JFJ1"/>
<dbReference type="PaxDb" id="3880-AES92474"/>
<protein>
    <submittedName>
        <fullName evidence="1 2">Uncharacterized protein</fullName>
    </submittedName>
</protein>
<evidence type="ECO:0000313" key="2">
    <source>
        <dbReference type="EnsemblPlants" id="AES92474"/>
    </source>
</evidence>